<dbReference type="InterPro" id="IPR003788">
    <property type="entry name" value="NDUFAF7"/>
</dbReference>
<name>A0A1G9IUY1_9RHOB</name>
<sequence>MTPLGRIIAGRIAAEGPMRLDDYMRLCLMHPQHGYYSTRDPFGTRGDFTTAPEISQMFGELVGLALAQAWMDQGAPAPFTLAELGPGRGTLMADLLRATRRVPGFHQAARVTLVETSPHLRQVQRERLGEITHLSSVTELPEAPLFLIANEFFDALPIRQVQRVAGGWAERMVTLDAEGGLALALAAPVALPREAPEGEVWEICAEGAAIMETVAARIAAHGGAAIAIDYGTWNGKGDSLQALRRHAPDGILSHPGEADLTAHVDFAPLAGAAIHAGAAASAPERQGDWLRALGIETRAARLTRAGDEGAQAALHRLTDPAQMGHLFKAMAVWPSKLPPPPGFRPLPLAAQSVASAGLSDLAPRPEADPPAR</sequence>
<dbReference type="InterPro" id="IPR029063">
    <property type="entry name" value="SAM-dependent_MTases_sf"/>
</dbReference>
<dbReference type="STRING" id="525640.SAMN04487971_108143"/>
<dbReference type="OrthoDB" id="9794208at2"/>
<dbReference type="AlphaFoldDB" id="A0A1G9IUY1"/>
<organism evidence="3 4">
    <name type="scientific">Paracoccus chinensis</name>
    <dbReference type="NCBI Taxonomy" id="525640"/>
    <lineage>
        <taxon>Bacteria</taxon>
        <taxon>Pseudomonadati</taxon>
        <taxon>Pseudomonadota</taxon>
        <taxon>Alphaproteobacteria</taxon>
        <taxon>Rhodobacterales</taxon>
        <taxon>Paracoccaceae</taxon>
        <taxon>Paracoccus</taxon>
    </lineage>
</organism>
<dbReference type="Proteomes" id="UP000199555">
    <property type="component" value="Unassembled WGS sequence"/>
</dbReference>
<protein>
    <submittedName>
        <fullName evidence="3">SAM-dependent methyltransferase, MidA family</fullName>
    </submittedName>
</protein>
<reference evidence="4" key="1">
    <citation type="submission" date="2016-10" db="EMBL/GenBank/DDBJ databases">
        <authorList>
            <person name="Varghese N."/>
            <person name="Submissions S."/>
        </authorList>
    </citation>
    <scope>NUCLEOTIDE SEQUENCE [LARGE SCALE GENOMIC DNA]</scope>
    <source>
        <strain evidence="4">CGMCC 1.7655</strain>
    </source>
</reference>
<dbReference type="Pfam" id="PF02636">
    <property type="entry name" value="Methyltransf_28"/>
    <property type="match status" value="1"/>
</dbReference>
<dbReference type="PANTHER" id="PTHR12049:SF7">
    <property type="entry name" value="PROTEIN ARGININE METHYLTRANSFERASE NDUFAF7, MITOCHONDRIAL"/>
    <property type="match status" value="1"/>
</dbReference>
<evidence type="ECO:0000313" key="3">
    <source>
        <dbReference type="EMBL" id="SDL28911.1"/>
    </source>
</evidence>
<dbReference type="PANTHER" id="PTHR12049">
    <property type="entry name" value="PROTEIN ARGININE METHYLTRANSFERASE NDUFAF7, MITOCHONDRIAL"/>
    <property type="match status" value="1"/>
</dbReference>
<evidence type="ECO:0000313" key="4">
    <source>
        <dbReference type="Proteomes" id="UP000199555"/>
    </source>
</evidence>
<dbReference type="EMBL" id="FNGE01000008">
    <property type="protein sequence ID" value="SDL28911.1"/>
    <property type="molecule type" value="Genomic_DNA"/>
</dbReference>
<accession>A0A1G9IUY1</accession>
<evidence type="ECO:0000256" key="1">
    <source>
        <dbReference type="ARBA" id="ARBA00022603"/>
    </source>
</evidence>
<dbReference type="RefSeq" id="WP_090755567.1">
    <property type="nucleotide sequence ID" value="NZ_FNGE01000008.1"/>
</dbReference>
<keyword evidence="2 3" id="KW-0808">Transferase</keyword>
<dbReference type="Gene3D" id="3.40.50.12710">
    <property type="match status" value="1"/>
</dbReference>
<dbReference type="SUPFAM" id="SSF53335">
    <property type="entry name" value="S-adenosyl-L-methionine-dependent methyltransferases"/>
    <property type="match status" value="1"/>
</dbReference>
<proteinExistence type="predicted"/>
<evidence type="ECO:0000256" key="2">
    <source>
        <dbReference type="ARBA" id="ARBA00022679"/>
    </source>
</evidence>
<keyword evidence="1 3" id="KW-0489">Methyltransferase</keyword>
<dbReference type="InterPro" id="IPR038375">
    <property type="entry name" value="NDUFAF7_sf"/>
</dbReference>
<dbReference type="GO" id="GO:0035243">
    <property type="term" value="F:protein-arginine omega-N symmetric methyltransferase activity"/>
    <property type="evidence" value="ECO:0007669"/>
    <property type="project" value="TreeGrafter"/>
</dbReference>
<gene>
    <name evidence="3" type="ORF">SAMN04487971_108143</name>
</gene>
<keyword evidence="4" id="KW-1185">Reference proteome</keyword>
<dbReference type="GO" id="GO:0032259">
    <property type="term" value="P:methylation"/>
    <property type="evidence" value="ECO:0007669"/>
    <property type="project" value="UniProtKB-KW"/>
</dbReference>